<dbReference type="Gene3D" id="1.10.510.10">
    <property type="entry name" value="Transferase(Phosphotransferase) domain 1"/>
    <property type="match status" value="1"/>
</dbReference>
<dbReference type="InterPro" id="IPR001220">
    <property type="entry name" value="Legume_lectin_dom"/>
</dbReference>
<dbReference type="PANTHER" id="PTHR32401:SF47">
    <property type="entry name" value="LEGUME LECTIN DOMAIN-CONTAINING PROTEIN"/>
    <property type="match status" value="1"/>
</dbReference>
<dbReference type="AlphaFoldDB" id="A0AAV0S1H1"/>
<protein>
    <recommendedName>
        <fullName evidence="3">Legume lectin domain-containing protein</fullName>
    </recommendedName>
</protein>
<dbReference type="EMBL" id="CAMGYJ010000011">
    <property type="protein sequence ID" value="CAI0626984.1"/>
    <property type="molecule type" value="Genomic_DNA"/>
</dbReference>
<evidence type="ECO:0000313" key="4">
    <source>
        <dbReference type="EMBL" id="CAI0626984.1"/>
    </source>
</evidence>
<accession>A0AAV0S1H1</accession>
<evidence type="ECO:0000256" key="1">
    <source>
        <dbReference type="ARBA" id="ARBA00007606"/>
    </source>
</evidence>
<dbReference type="InterPro" id="IPR013320">
    <property type="entry name" value="ConA-like_dom_sf"/>
</dbReference>
<dbReference type="GO" id="GO:0030246">
    <property type="term" value="F:carbohydrate binding"/>
    <property type="evidence" value="ECO:0007669"/>
    <property type="project" value="UniProtKB-KW"/>
</dbReference>
<dbReference type="Proteomes" id="UP001154282">
    <property type="component" value="Unassembled WGS sequence"/>
</dbReference>
<organism evidence="4 5">
    <name type="scientific">Linum tenue</name>
    <dbReference type="NCBI Taxonomy" id="586396"/>
    <lineage>
        <taxon>Eukaryota</taxon>
        <taxon>Viridiplantae</taxon>
        <taxon>Streptophyta</taxon>
        <taxon>Embryophyta</taxon>
        <taxon>Tracheophyta</taxon>
        <taxon>Spermatophyta</taxon>
        <taxon>Magnoliopsida</taxon>
        <taxon>eudicotyledons</taxon>
        <taxon>Gunneridae</taxon>
        <taxon>Pentapetalae</taxon>
        <taxon>rosids</taxon>
        <taxon>fabids</taxon>
        <taxon>Malpighiales</taxon>
        <taxon>Linaceae</taxon>
        <taxon>Linum</taxon>
    </lineage>
</organism>
<evidence type="ECO:0000256" key="2">
    <source>
        <dbReference type="ARBA" id="ARBA00022734"/>
    </source>
</evidence>
<reference evidence="4" key="1">
    <citation type="submission" date="2022-08" db="EMBL/GenBank/DDBJ databases">
        <authorList>
            <person name="Gutierrez-Valencia J."/>
        </authorList>
    </citation>
    <scope>NUCLEOTIDE SEQUENCE</scope>
</reference>
<dbReference type="SUPFAM" id="SSF49899">
    <property type="entry name" value="Concanavalin A-like lectins/glucanases"/>
    <property type="match status" value="1"/>
</dbReference>
<dbReference type="SUPFAM" id="SSF56112">
    <property type="entry name" value="Protein kinase-like (PK-like)"/>
    <property type="match status" value="1"/>
</dbReference>
<comment type="similarity">
    <text evidence="1">Belongs to the leguminous lectin family.</text>
</comment>
<name>A0AAV0S1H1_9ROSI</name>
<proteinExistence type="inferred from homology"/>
<dbReference type="InterPro" id="IPR011009">
    <property type="entry name" value="Kinase-like_dom_sf"/>
</dbReference>
<evidence type="ECO:0000313" key="5">
    <source>
        <dbReference type="Proteomes" id="UP001154282"/>
    </source>
</evidence>
<dbReference type="InterPro" id="IPR050258">
    <property type="entry name" value="Leguminous_Lectin"/>
</dbReference>
<dbReference type="Pfam" id="PF00139">
    <property type="entry name" value="Lectin_legB"/>
    <property type="match status" value="1"/>
</dbReference>
<sequence length="201" mass="22344">MKATNLTKRYGDGMTFFLALEGSEIPANSTHGYLALFGPDTALNATKDHQIVVVEFDSNWNSWDPSDDHIEIDINSIRSVDSKQWNSSIKDGRMANAWVNYNSTTKNLSVYLTYTENPVYDSGSSLSYIVELREVLPEFVAVELTMVLVGMMGYLAPECVTTGRASKELDVYSFGRWVIFIVLFSTKLLNSIHVAPSPAAP</sequence>
<dbReference type="PANTHER" id="PTHR32401">
    <property type="entry name" value="CONCANAVALIN A-LIKE LECTIN FAMILY PROTEIN"/>
    <property type="match status" value="1"/>
</dbReference>
<keyword evidence="2" id="KW-0430">Lectin</keyword>
<dbReference type="Gene3D" id="2.60.120.200">
    <property type="match status" value="1"/>
</dbReference>
<feature type="domain" description="Legume lectin" evidence="3">
    <location>
        <begin position="7"/>
        <end position="142"/>
    </location>
</feature>
<comment type="caution">
    <text evidence="4">The sequence shown here is derived from an EMBL/GenBank/DDBJ whole genome shotgun (WGS) entry which is preliminary data.</text>
</comment>
<gene>
    <name evidence="4" type="ORF">LITE_LOCUS51099</name>
</gene>
<evidence type="ECO:0000259" key="3">
    <source>
        <dbReference type="Pfam" id="PF00139"/>
    </source>
</evidence>
<keyword evidence="5" id="KW-1185">Reference proteome</keyword>